<sequence>MSDPISIKKLIERISSGDIRIPAFQRDFVWEPDQVSFLLDSIYKEFPIGTIILWKTDNRLNSEKKLGFFNLPEPQKDYPVNYVLDGQQRLTCLFSVFQTELAPTSNEWIDIYFDMTSQENVQESLFLALDDSEVDLTRHFPVKTLFDSVEYRKATNSLPEGLVVKIDALQDKFKSYLIPNETFETDDRNKVAIVFERINRAGTELNIFELLAAWSWSDQFDLVDKFDELQEKIIDHGFDELCNDRDLQLRICAGIITGETTPNIMVPKI</sequence>
<evidence type="ECO:0000313" key="2">
    <source>
        <dbReference type="EMBL" id="EMS78851.1"/>
    </source>
</evidence>
<dbReference type="InterPro" id="IPR004919">
    <property type="entry name" value="GmrSD_N"/>
</dbReference>
<dbReference type="EMBL" id="APJX01000006">
    <property type="protein sequence ID" value="EMS78851.1"/>
    <property type="molecule type" value="Genomic_DNA"/>
</dbReference>
<accession>S0G4I7</accession>
<protein>
    <recommendedName>
        <fullName evidence="1">GmrSD restriction endonucleases N-terminal domain-containing protein</fullName>
    </recommendedName>
</protein>
<organism evidence="2 3">
    <name type="scientific">Desulfotignum phosphitoxidans DSM 13687</name>
    <dbReference type="NCBI Taxonomy" id="1286635"/>
    <lineage>
        <taxon>Bacteria</taxon>
        <taxon>Pseudomonadati</taxon>
        <taxon>Thermodesulfobacteriota</taxon>
        <taxon>Desulfobacteria</taxon>
        <taxon>Desulfobacterales</taxon>
        <taxon>Desulfobacteraceae</taxon>
        <taxon>Desulfotignum</taxon>
    </lineage>
</organism>
<name>S0G4I7_9BACT</name>
<dbReference type="AlphaFoldDB" id="S0G4I7"/>
<comment type="caution">
    <text evidence="2">The sequence shown here is derived from an EMBL/GenBank/DDBJ whole genome shotgun (WGS) entry which is preliminary data.</text>
</comment>
<evidence type="ECO:0000313" key="3">
    <source>
        <dbReference type="Proteomes" id="UP000014216"/>
    </source>
</evidence>
<reference evidence="2 3" key="1">
    <citation type="journal article" date="2013" name="Genome Announc.">
        <title>Draft Genome Sequence of Desulfotignum phosphitoxidans DSM 13687 Strain FiPS-3.</title>
        <authorList>
            <person name="Poehlein A."/>
            <person name="Daniel R."/>
            <person name="Simeonova D.D."/>
        </authorList>
    </citation>
    <scope>NUCLEOTIDE SEQUENCE [LARGE SCALE GENOMIC DNA]</scope>
    <source>
        <strain evidence="2 3">DSM 13687</strain>
    </source>
</reference>
<dbReference type="RefSeq" id="WP_006966649.1">
    <property type="nucleotide sequence ID" value="NZ_APJX01000006.1"/>
</dbReference>
<dbReference type="PANTHER" id="PTHR37292:SF2">
    <property type="entry name" value="DUF262 DOMAIN-CONTAINING PROTEIN"/>
    <property type="match status" value="1"/>
</dbReference>
<evidence type="ECO:0000259" key="1">
    <source>
        <dbReference type="Pfam" id="PF03235"/>
    </source>
</evidence>
<keyword evidence="3" id="KW-1185">Reference proteome</keyword>
<dbReference type="Pfam" id="PF03235">
    <property type="entry name" value="GmrSD_N"/>
    <property type="match status" value="1"/>
</dbReference>
<dbReference type="Proteomes" id="UP000014216">
    <property type="component" value="Unassembled WGS sequence"/>
</dbReference>
<proteinExistence type="predicted"/>
<dbReference type="OrthoDB" id="9798761at2"/>
<gene>
    <name evidence="2" type="ORF">Dpo_6c00500</name>
</gene>
<dbReference type="PANTHER" id="PTHR37292">
    <property type="entry name" value="VNG6097C"/>
    <property type="match status" value="1"/>
</dbReference>
<dbReference type="PATRIC" id="fig|1286635.3.peg.2916"/>
<feature type="domain" description="GmrSD restriction endonucleases N-terminal" evidence="1">
    <location>
        <begin position="7"/>
        <end position="214"/>
    </location>
</feature>